<evidence type="ECO:0000313" key="1">
    <source>
        <dbReference type="Proteomes" id="UP000035642"/>
    </source>
</evidence>
<reference evidence="2" key="2">
    <citation type="submission" date="2017-02" db="UniProtKB">
        <authorList>
            <consortium name="WormBaseParasite"/>
        </authorList>
    </citation>
    <scope>IDENTIFICATION</scope>
</reference>
<name>A0A0K0DD88_ANGCA</name>
<sequence length="62" mass="7389">MGEDNFQPCVQFNQDICFSILYHLLYSVLGCLSVLHRAKNWSWKCLGRSHDQLHRYGYNFHV</sequence>
<evidence type="ECO:0000313" key="2">
    <source>
        <dbReference type="WBParaSite" id="ACAC_0000865401-mRNA-1"/>
    </source>
</evidence>
<organism evidence="1 2">
    <name type="scientific">Angiostrongylus cantonensis</name>
    <name type="common">Rat lungworm</name>
    <dbReference type="NCBI Taxonomy" id="6313"/>
    <lineage>
        <taxon>Eukaryota</taxon>
        <taxon>Metazoa</taxon>
        <taxon>Ecdysozoa</taxon>
        <taxon>Nematoda</taxon>
        <taxon>Chromadorea</taxon>
        <taxon>Rhabditida</taxon>
        <taxon>Rhabditina</taxon>
        <taxon>Rhabditomorpha</taxon>
        <taxon>Strongyloidea</taxon>
        <taxon>Metastrongylidae</taxon>
        <taxon>Angiostrongylus</taxon>
    </lineage>
</organism>
<dbReference type="Proteomes" id="UP000035642">
    <property type="component" value="Unassembled WGS sequence"/>
</dbReference>
<keyword evidence="1" id="KW-1185">Reference proteome</keyword>
<reference evidence="1" key="1">
    <citation type="submission" date="2012-09" db="EMBL/GenBank/DDBJ databases">
        <authorList>
            <person name="Martin A.A."/>
        </authorList>
    </citation>
    <scope>NUCLEOTIDE SEQUENCE</scope>
</reference>
<dbReference type="WBParaSite" id="ACAC_0000865401-mRNA-1">
    <property type="protein sequence ID" value="ACAC_0000865401-mRNA-1"/>
    <property type="gene ID" value="ACAC_0000865401"/>
</dbReference>
<dbReference type="AlphaFoldDB" id="A0A0K0DD88"/>
<proteinExistence type="predicted"/>
<accession>A0A0K0DD88</accession>
<protein>
    <submittedName>
        <fullName evidence="2">Ovule protein</fullName>
    </submittedName>
</protein>